<name>A0A016T214_9BILA</name>
<evidence type="ECO:0000313" key="1">
    <source>
        <dbReference type="EMBL" id="EYB96780.1"/>
    </source>
</evidence>
<dbReference type="AlphaFoldDB" id="A0A016T214"/>
<organism evidence="1 2">
    <name type="scientific">Ancylostoma ceylanicum</name>
    <dbReference type="NCBI Taxonomy" id="53326"/>
    <lineage>
        <taxon>Eukaryota</taxon>
        <taxon>Metazoa</taxon>
        <taxon>Ecdysozoa</taxon>
        <taxon>Nematoda</taxon>
        <taxon>Chromadorea</taxon>
        <taxon>Rhabditida</taxon>
        <taxon>Rhabditina</taxon>
        <taxon>Rhabditomorpha</taxon>
        <taxon>Strongyloidea</taxon>
        <taxon>Ancylostomatidae</taxon>
        <taxon>Ancylostomatinae</taxon>
        <taxon>Ancylostoma</taxon>
    </lineage>
</organism>
<dbReference type="EMBL" id="JARK01001483">
    <property type="protein sequence ID" value="EYB96780.1"/>
    <property type="molecule type" value="Genomic_DNA"/>
</dbReference>
<accession>A0A016T214</accession>
<evidence type="ECO:0000313" key="2">
    <source>
        <dbReference type="Proteomes" id="UP000024635"/>
    </source>
</evidence>
<protein>
    <submittedName>
        <fullName evidence="1">Uncharacterized protein</fullName>
    </submittedName>
</protein>
<dbReference type="Proteomes" id="UP000024635">
    <property type="component" value="Unassembled WGS sequence"/>
</dbReference>
<keyword evidence="2" id="KW-1185">Reference proteome</keyword>
<comment type="caution">
    <text evidence="1">The sequence shown here is derived from an EMBL/GenBank/DDBJ whole genome shotgun (WGS) entry which is preliminary data.</text>
</comment>
<sequence length="124" mass="14400">MDSRSMQKDRAARAEIAAVTANHKEKIRDQLLNEIRNERARHIQEKIVQSYFLDKRFDQRRELRERNHFELAAKRARLSIPLIVHQLSQDQIDADIRTADLAVLISDVKDDEGKSSESSDGAYK</sequence>
<gene>
    <name evidence="1" type="primary">Acey_s0147.g2605</name>
    <name evidence="1" type="synonym">Acey-T23B12.4</name>
    <name evidence="1" type="ORF">Y032_0147g2605</name>
</gene>
<dbReference type="OrthoDB" id="269405at2759"/>
<reference evidence="2" key="1">
    <citation type="journal article" date="2015" name="Nat. Genet.">
        <title>The genome and transcriptome of the zoonotic hookworm Ancylostoma ceylanicum identify infection-specific gene families.</title>
        <authorList>
            <person name="Schwarz E.M."/>
            <person name="Hu Y."/>
            <person name="Antoshechkin I."/>
            <person name="Miller M.M."/>
            <person name="Sternberg P.W."/>
            <person name="Aroian R.V."/>
        </authorList>
    </citation>
    <scope>NUCLEOTIDE SEQUENCE</scope>
    <source>
        <strain evidence="2">HY135</strain>
    </source>
</reference>
<proteinExistence type="predicted"/>